<evidence type="ECO:0000259" key="6">
    <source>
        <dbReference type="PROSITE" id="PS51063"/>
    </source>
</evidence>
<dbReference type="SMART" id="SM00419">
    <property type="entry name" value="HTH_CRP"/>
    <property type="match status" value="1"/>
</dbReference>
<dbReference type="InterPro" id="IPR000595">
    <property type="entry name" value="cNMP-bd_dom"/>
</dbReference>
<dbReference type="PROSITE" id="PS51063">
    <property type="entry name" value="HTH_CRP_2"/>
    <property type="match status" value="1"/>
</dbReference>
<evidence type="ECO:0000256" key="1">
    <source>
        <dbReference type="ARBA" id="ARBA00023015"/>
    </source>
</evidence>
<dbReference type="Pfam" id="PF00027">
    <property type="entry name" value="cNMP_binding"/>
    <property type="match status" value="1"/>
</dbReference>
<dbReference type="PANTHER" id="PTHR24567">
    <property type="entry name" value="CRP FAMILY TRANSCRIPTIONAL REGULATORY PROTEIN"/>
    <property type="match status" value="1"/>
</dbReference>
<dbReference type="Gene3D" id="2.60.120.10">
    <property type="entry name" value="Jelly Rolls"/>
    <property type="match status" value="1"/>
</dbReference>
<dbReference type="SUPFAM" id="SSF51206">
    <property type="entry name" value="cAMP-binding domain-like"/>
    <property type="match status" value="1"/>
</dbReference>
<keyword evidence="2" id="KW-0238">DNA-binding</keyword>
<comment type="caution">
    <text evidence="7">The sequence shown here is derived from an EMBL/GenBank/DDBJ whole genome shotgun (WGS) entry which is preliminary data.</text>
</comment>
<evidence type="ECO:0000313" key="8">
    <source>
        <dbReference type="Proteomes" id="UP001519343"/>
    </source>
</evidence>
<dbReference type="InterPro" id="IPR050397">
    <property type="entry name" value="Env_Response_Regulators"/>
</dbReference>
<dbReference type="PANTHER" id="PTHR24567:SF26">
    <property type="entry name" value="REGULATORY PROTEIN YEIL"/>
    <property type="match status" value="1"/>
</dbReference>
<reference evidence="7 8" key="1">
    <citation type="submission" date="2021-03" db="EMBL/GenBank/DDBJ databases">
        <title>Genomic Encyclopedia of Type Strains, Phase IV (KMG-IV): sequencing the most valuable type-strain genomes for metagenomic binning, comparative biology and taxonomic classification.</title>
        <authorList>
            <person name="Goeker M."/>
        </authorList>
    </citation>
    <scope>NUCLEOTIDE SEQUENCE [LARGE SCALE GENOMIC DNA]</scope>
    <source>
        <strain evidence="7 8">DSM 24738</strain>
    </source>
</reference>
<dbReference type="Proteomes" id="UP001519343">
    <property type="component" value="Unassembled WGS sequence"/>
</dbReference>
<accession>A0ABS4GN39</accession>
<dbReference type="RefSeq" id="WP_209809779.1">
    <property type="nucleotide sequence ID" value="NZ_JAGGKT010000003.1"/>
</dbReference>
<dbReference type="InterPro" id="IPR014710">
    <property type="entry name" value="RmlC-like_jellyroll"/>
</dbReference>
<dbReference type="PROSITE" id="PS50042">
    <property type="entry name" value="CNMP_BINDING_3"/>
    <property type="match status" value="1"/>
</dbReference>
<name>A0ABS4GN39_9BACL</name>
<organism evidence="7 8">
    <name type="scientific">Ammoniphilus resinae</name>
    <dbReference type="NCBI Taxonomy" id="861532"/>
    <lineage>
        <taxon>Bacteria</taxon>
        <taxon>Bacillati</taxon>
        <taxon>Bacillota</taxon>
        <taxon>Bacilli</taxon>
        <taxon>Bacillales</taxon>
        <taxon>Paenibacillaceae</taxon>
        <taxon>Aneurinibacillus group</taxon>
        <taxon>Ammoniphilus</taxon>
    </lineage>
</organism>
<dbReference type="CDD" id="cd00038">
    <property type="entry name" value="CAP_ED"/>
    <property type="match status" value="1"/>
</dbReference>
<dbReference type="InterPro" id="IPR012318">
    <property type="entry name" value="HTH_CRP"/>
</dbReference>
<keyword evidence="1" id="KW-0805">Transcription regulation</keyword>
<keyword evidence="4" id="KW-0804">Transcription</keyword>
<evidence type="ECO:0000259" key="5">
    <source>
        <dbReference type="PROSITE" id="PS50042"/>
    </source>
</evidence>
<dbReference type="InterPro" id="IPR036390">
    <property type="entry name" value="WH_DNA-bd_sf"/>
</dbReference>
<gene>
    <name evidence="7" type="ORF">J2Z37_001701</name>
</gene>
<dbReference type="Pfam" id="PF13545">
    <property type="entry name" value="HTH_Crp_2"/>
    <property type="match status" value="1"/>
</dbReference>
<keyword evidence="3" id="KW-0010">Activator</keyword>
<evidence type="ECO:0000256" key="2">
    <source>
        <dbReference type="ARBA" id="ARBA00023125"/>
    </source>
</evidence>
<dbReference type="InterPro" id="IPR036388">
    <property type="entry name" value="WH-like_DNA-bd_sf"/>
</dbReference>
<dbReference type="SUPFAM" id="SSF46785">
    <property type="entry name" value="Winged helix' DNA-binding domain"/>
    <property type="match status" value="1"/>
</dbReference>
<dbReference type="InterPro" id="IPR018335">
    <property type="entry name" value="Tscrpt_reg_HTH_Crp-type_CS"/>
</dbReference>
<dbReference type="SMART" id="SM00100">
    <property type="entry name" value="cNMP"/>
    <property type="match status" value="1"/>
</dbReference>
<dbReference type="CDD" id="cd00092">
    <property type="entry name" value="HTH_CRP"/>
    <property type="match status" value="1"/>
</dbReference>
<dbReference type="PRINTS" id="PR00034">
    <property type="entry name" value="HTHCRP"/>
</dbReference>
<evidence type="ECO:0000313" key="7">
    <source>
        <dbReference type="EMBL" id="MBP1931700.1"/>
    </source>
</evidence>
<keyword evidence="8" id="KW-1185">Reference proteome</keyword>
<dbReference type="InterPro" id="IPR018490">
    <property type="entry name" value="cNMP-bd_dom_sf"/>
</dbReference>
<sequence>MDNKSISTWLGQFPMFKSCTQDELEQLANLLLFKKVERKDALFYEGEPCDIIYFVKKGQVKVYKTTEDGREQIVNILTAGDMLPHVGLFGDSAYPATAEALDDTEVYFLYVKPFTTFISHNPSISIKLLQEMDGKIREIQARLSNVLNKDMREKILSVLLSLARSKGTQTDSGYQVDLELTHQDIADMVGTTRETASRILGQLKREGLIRMENHVISIKE</sequence>
<evidence type="ECO:0000256" key="3">
    <source>
        <dbReference type="ARBA" id="ARBA00023159"/>
    </source>
</evidence>
<evidence type="ECO:0000256" key="4">
    <source>
        <dbReference type="ARBA" id="ARBA00023163"/>
    </source>
</evidence>
<dbReference type="PROSITE" id="PS00042">
    <property type="entry name" value="HTH_CRP_1"/>
    <property type="match status" value="1"/>
</dbReference>
<feature type="domain" description="HTH crp-type" evidence="6">
    <location>
        <begin position="149"/>
        <end position="220"/>
    </location>
</feature>
<dbReference type="Gene3D" id="1.10.10.10">
    <property type="entry name" value="Winged helix-like DNA-binding domain superfamily/Winged helix DNA-binding domain"/>
    <property type="match status" value="1"/>
</dbReference>
<feature type="domain" description="Cyclic nucleotide-binding" evidence="5">
    <location>
        <begin position="15"/>
        <end position="135"/>
    </location>
</feature>
<proteinExistence type="predicted"/>
<protein>
    <submittedName>
        <fullName evidence="7">CRP/FNR family transcriptional regulator</fullName>
    </submittedName>
</protein>
<dbReference type="EMBL" id="JAGGKT010000003">
    <property type="protein sequence ID" value="MBP1931700.1"/>
    <property type="molecule type" value="Genomic_DNA"/>
</dbReference>